<dbReference type="AlphaFoldDB" id="A0A1F8E8X8"/>
<evidence type="ECO:0008006" key="5">
    <source>
        <dbReference type="Google" id="ProtNLM"/>
    </source>
</evidence>
<feature type="compositionally biased region" description="Polar residues" evidence="1">
    <location>
        <begin position="312"/>
        <end position="326"/>
    </location>
</feature>
<proteinExistence type="predicted"/>
<sequence length="744" mass="81868">MDRVFIKPTTREIVLQGKPEDGQADVFSYNYEGSSSNNLGSLFIVGHVQPATEDTSYMINLVSSLAKREYYAQPDTLSKDSFSKTLKKINEVLQDFFRDKDTKINIGIFTVAGENIFISRLGKFKIVLARNNENIDILNNINLFNKEHIQEKEFSNIISGKIMPGDKIFAFYPGRSITARERNIKADLLKLGAEDFAEKLGAIRKDNENFLCVGIHISINKHSEPAIVIPPQPRELRSDNTEVILAKTTKTAGKSAATLQELPSMRPSKVNLPEKIKPIATEEPLSVKTKSTPSIESKFTEPPPKSNVYYPGNQNVSVESPLQSKPNKPEPSPIIRPSEFSSAKKETFLNIILKKYKPSGIYTMGRQPFMSKNKLILTASLTAVIIAVGILVKLTLMPSLPIPGIESKEDKAANAILKQAKSQLELAKGYKDQNNIFEARRTLLESLSLVATSTTQDEDLQTAKKELVTLLDEIDKAVNMSPSLLYQIAQEIGNGSLMTFAKNKLLVYSSDPTVADSGVILTTTENGVETTNKVSDFNPLYLIGGEKLAIMISKLSGPHSAGGSSEASQIGSLTFKTGDFKTSSLAPSGTIINVYPYQDNLYLLVSDNIYKIIDAANGKNTAVSWLDKDVFLPPQPALITVDSKIYIMTKNGYLATYYKGNKQSEVNTSISVNSESSLLTTKESAFLYLVDKKMGRIYVLSKSSGSLEKTIKLNNDQSLVSTSISDSGTIYLLTADNKVWKVVP</sequence>
<dbReference type="EMBL" id="MGIZ01000056">
    <property type="protein sequence ID" value="OGM97242.1"/>
    <property type="molecule type" value="Genomic_DNA"/>
</dbReference>
<name>A0A1F8E8X8_9BACT</name>
<evidence type="ECO:0000256" key="1">
    <source>
        <dbReference type="SAM" id="MobiDB-lite"/>
    </source>
</evidence>
<reference evidence="3 4" key="1">
    <citation type="journal article" date="2016" name="Nat. Commun.">
        <title>Thousands of microbial genomes shed light on interconnected biogeochemical processes in an aquifer system.</title>
        <authorList>
            <person name="Anantharaman K."/>
            <person name="Brown C.T."/>
            <person name="Hug L.A."/>
            <person name="Sharon I."/>
            <person name="Castelle C.J."/>
            <person name="Probst A.J."/>
            <person name="Thomas B.C."/>
            <person name="Singh A."/>
            <person name="Wilkins M.J."/>
            <person name="Karaoz U."/>
            <person name="Brodie E.L."/>
            <person name="Williams K.H."/>
            <person name="Hubbard S.S."/>
            <person name="Banfield J.F."/>
        </authorList>
    </citation>
    <scope>NUCLEOTIDE SEQUENCE [LARGE SCALE GENOMIC DNA]</scope>
</reference>
<keyword evidence="2" id="KW-1133">Transmembrane helix</keyword>
<evidence type="ECO:0000313" key="3">
    <source>
        <dbReference type="EMBL" id="OGM97242.1"/>
    </source>
</evidence>
<feature type="transmembrane region" description="Helical" evidence="2">
    <location>
        <begin position="375"/>
        <end position="396"/>
    </location>
</feature>
<keyword evidence="2" id="KW-0812">Transmembrane</keyword>
<feature type="region of interest" description="Disordered" evidence="1">
    <location>
        <begin position="281"/>
        <end position="337"/>
    </location>
</feature>
<gene>
    <name evidence="3" type="ORF">A2817_02485</name>
</gene>
<accession>A0A1F8E8X8</accession>
<evidence type="ECO:0000256" key="2">
    <source>
        <dbReference type="SAM" id="Phobius"/>
    </source>
</evidence>
<dbReference type="SUPFAM" id="SSF50969">
    <property type="entry name" value="YVTN repeat-like/Quinoprotein amine dehydrogenase"/>
    <property type="match status" value="1"/>
</dbReference>
<protein>
    <recommendedName>
        <fullName evidence="5">PPM-type phosphatase domain-containing protein</fullName>
    </recommendedName>
</protein>
<feature type="compositionally biased region" description="Polar residues" evidence="1">
    <location>
        <begin position="288"/>
        <end position="297"/>
    </location>
</feature>
<evidence type="ECO:0000313" key="4">
    <source>
        <dbReference type="Proteomes" id="UP000177594"/>
    </source>
</evidence>
<comment type="caution">
    <text evidence="3">The sequence shown here is derived from an EMBL/GenBank/DDBJ whole genome shotgun (WGS) entry which is preliminary data.</text>
</comment>
<dbReference type="Proteomes" id="UP000177594">
    <property type="component" value="Unassembled WGS sequence"/>
</dbReference>
<dbReference type="InterPro" id="IPR011044">
    <property type="entry name" value="Quino_amine_DH_bsu"/>
</dbReference>
<keyword evidence="2" id="KW-0472">Membrane</keyword>
<organism evidence="3 4">
    <name type="scientific">Candidatus Yanofskybacteria bacterium RIFCSPHIGHO2_01_FULL_39_8b</name>
    <dbReference type="NCBI Taxonomy" id="1802659"/>
    <lineage>
        <taxon>Bacteria</taxon>
        <taxon>Candidatus Yanofskyibacteriota</taxon>
    </lineage>
</organism>